<accession>A0ABW3XRM0</accession>
<evidence type="ECO:0000313" key="3">
    <source>
        <dbReference type="Proteomes" id="UP001597058"/>
    </source>
</evidence>
<feature type="compositionally biased region" description="Pro residues" evidence="1">
    <location>
        <begin position="23"/>
        <end position="32"/>
    </location>
</feature>
<gene>
    <name evidence="2" type="ORF">ACFQ5X_34205</name>
</gene>
<proteinExistence type="predicted"/>
<dbReference type="EMBL" id="JBHTMM010000062">
    <property type="protein sequence ID" value="MFD1310873.1"/>
    <property type="molecule type" value="Genomic_DNA"/>
</dbReference>
<dbReference type="RefSeq" id="WP_329526850.1">
    <property type="nucleotide sequence ID" value="NZ_JBHSKH010000020.1"/>
</dbReference>
<protein>
    <submittedName>
        <fullName evidence="2">Uncharacterized protein</fullName>
    </submittedName>
</protein>
<feature type="region of interest" description="Disordered" evidence="1">
    <location>
        <begin position="17"/>
        <end position="59"/>
    </location>
</feature>
<reference evidence="3" key="1">
    <citation type="journal article" date="2019" name="Int. J. Syst. Evol. Microbiol.">
        <title>The Global Catalogue of Microorganisms (GCM) 10K type strain sequencing project: providing services to taxonomists for standard genome sequencing and annotation.</title>
        <authorList>
            <consortium name="The Broad Institute Genomics Platform"/>
            <consortium name="The Broad Institute Genome Sequencing Center for Infectious Disease"/>
            <person name="Wu L."/>
            <person name="Ma J."/>
        </authorList>
    </citation>
    <scope>NUCLEOTIDE SEQUENCE [LARGE SCALE GENOMIC DNA]</scope>
    <source>
        <strain evidence="3">CGMCC 4.7020</strain>
    </source>
</reference>
<name>A0ABW3XRM0_9ACTN</name>
<dbReference type="Proteomes" id="UP001597058">
    <property type="component" value="Unassembled WGS sequence"/>
</dbReference>
<keyword evidence="3" id="KW-1185">Reference proteome</keyword>
<comment type="caution">
    <text evidence="2">The sequence shown here is derived from an EMBL/GenBank/DDBJ whole genome shotgun (WGS) entry which is preliminary data.</text>
</comment>
<evidence type="ECO:0000256" key="1">
    <source>
        <dbReference type="SAM" id="MobiDB-lite"/>
    </source>
</evidence>
<organism evidence="2 3">
    <name type="scientific">Streptomyces kaempferi</name>
    <dbReference type="NCBI Taxonomy" id="333725"/>
    <lineage>
        <taxon>Bacteria</taxon>
        <taxon>Bacillati</taxon>
        <taxon>Actinomycetota</taxon>
        <taxon>Actinomycetes</taxon>
        <taxon>Kitasatosporales</taxon>
        <taxon>Streptomycetaceae</taxon>
        <taxon>Streptomyces</taxon>
    </lineage>
</organism>
<sequence>MPNDPYAVLRALLRAEAARNAPKPNPDAVRPPGPDEGRDTASPSALASPATAPRKRGRG</sequence>
<evidence type="ECO:0000313" key="2">
    <source>
        <dbReference type="EMBL" id="MFD1310873.1"/>
    </source>
</evidence>
<feature type="compositionally biased region" description="Low complexity" evidence="1">
    <location>
        <begin position="40"/>
        <end position="52"/>
    </location>
</feature>